<dbReference type="eggNOG" id="COG3842">
    <property type="taxonomic scope" value="Bacteria"/>
</dbReference>
<dbReference type="PROSITE" id="PS00211">
    <property type="entry name" value="ABC_TRANSPORTER_1"/>
    <property type="match status" value="1"/>
</dbReference>
<dbReference type="Pfam" id="PF00005">
    <property type="entry name" value="ABC_tran"/>
    <property type="match status" value="1"/>
</dbReference>
<dbReference type="InterPro" id="IPR017871">
    <property type="entry name" value="ABC_transporter-like_CS"/>
</dbReference>
<comment type="caution">
    <text evidence="5">The sequence shown here is derived from an EMBL/GenBank/DDBJ whole genome shotgun (WGS) entry which is preliminary data.</text>
</comment>
<gene>
    <name evidence="5" type="primary">cysA</name>
    <name evidence="5" type="ORF">GARC_0919</name>
</gene>
<dbReference type="InterPro" id="IPR050093">
    <property type="entry name" value="ABC_SmlMolc_Importer"/>
</dbReference>
<dbReference type="AlphaFoldDB" id="K6Z395"/>
<organism evidence="5 6">
    <name type="scientific">Paraglaciecola arctica BSs20135</name>
    <dbReference type="NCBI Taxonomy" id="493475"/>
    <lineage>
        <taxon>Bacteria</taxon>
        <taxon>Pseudomonadati</taxon>
        <taxon>Pseudomonadota</taxon>
        <taxon>Gammaproteobacteria</taxon>
        <taxon>Alteromonadales</taxon>
        <taxon>Alteromonadaceae</taxon>
        <taxon>Paraglaciecola</taxon>
    </lineage>
</organism>
<dbReference type="InterPro" id="IPR003593">
    <property type="entry name" value="AAA+_ATPase"/>
</dbReference>
<evidence type="ECO:0000313" key="5">
    <source>
        <dbReference type="EMBL" id="GAC17900.1"/>
    </source>
</evidence>
<keyword evidence="2" id="KW-0547">Nucleotide-binding</keyword>
<dbReference type="OrthoDB" id="9802264at2"/>
<evidence type="ECO:0000256" key="2">
    <source>
        <dbReference type="ARBA" id="ARBA00022741"/>
    </source>
</evidence>
<accession>K6Z395</accession>
<keyword evidence="1" id="KW-0813">Transport</keyword>
<dbReference type="RefSeq" id="WP_007617188.1">
    <property type="nucleotide sequence ID" value="NZ_BAEO01000012.1"/>
</dbReference>
<dbReference type="PROSITE" id="PS50893">
    <property type="entry name" value="ABC_TRANSPORTER_2"/>
    <property type="match status" value="1"/>
</dbReference>
<dbReference type="InterPro" id="IPR003439">
    <property type="entry name" value="ABC_transporter-like_ATP-bd"/>
</dbReference>
<name>K6Z395_9ALTE</name>
<dbReference type="GO" id="GO:0005524">
    <property type="term" value="F:ATP binding"/>
    <property type="evidence" value="ECO:0007669"/>
    <property type="project" value="UniProtKB-KW"/>
</dbReference>
<evidence type="ECO:0000256" key="1">
    <source>
        <dbReference type="ARBA" id="ARBA00022448"/>
    </source>
</evidence>
<evidence type="ECO:0000256" key="3">
    <source>
        <dbReference type="ARBA" id="ARBA00022840"/>
    </source>
</evidence>
<evidence type="ECO:0000313" key="6">
    <source>
        <dbReference type="Proteomes" id="UP000006327"/>
    </source>
</evidence>
<keyword evidence="6" id="KW-1185">Reference proteome</keyword>
<proteinExistence type="predicted"/>
<dbReference type="Proteomes" id="UP000006327">
    <property type="component" value="Unassembled WGS sequence"/>
</dbReference>
<dbReference type="SUPFAM" id="SSF52540">
    <property type="entry name" value="P-loop containing nucleoside triphosphate hydrolases"/>
    <property type="match status" value="1"/>
</dbReference>
<dbReference type="EMBL" id="BAEO01000012">
    <property type="protein sequence ID" value="GAC17900.1"/>
    <property type="molecule type" value="Genomic_DNA"/>
</dbReference>
<evidence type="ECO:0000259" key="4">
    <source>
        <dbReference type="PROSITE" id="PS50893"/>
    </source>
</evidence>
<feature type="domain" description="ABC transporter" evidence="4">
    <location>
        <begin position="1"/>
        <end position="225"/>
    </location>
</feature>
<dbReference type="SMART" id="SM00382">
    <property type="entry name" value="AAA"/>
    <property type="match status" value="1"/>
</dbReference>
<dbReference type="Gene3D" id="3.40.50.300">
    <property type="entry name" value="P-loop containing nucleotide triphosphate hydrolases"/>
    <property type="match status" value="1"/>
</dbReference>
<dbReference type="GO" id="GO:0016887">
    <property type="term" value="F:ATP hydrolysis activity"/>
    <property type="evidence" value="ECO:0007669"/>
    <property type="project" value="InterPro"/>
</dbReference>
<protein>
    <submittedName>
        <fullName evidence="5">Sulfate/thiosulfate import ATP-binding protein cysA</fullName>
    </submittedName>
</protein>
<keyword evidence="3 5" id="KW-0067">ATP-binding</keyword>
<dbReference type="InterPro" id="IPR027417">
    <property type="entry name" value="P-loop_NTPase"/>
</dbReference>
<reference evidence="5 6" key="1">
    <citation type="journal article" date="2017" name="Antonie Van Leeuwenhoek">
        <title>Rhizobium rhizosphaerae sp. nov., a novel species isolated from rice rhizosphere.</title>
        <authorList>
            <person name="Zhao J.J."/>
            <person name="Zhang J."/>
            <person name="Zhang R.J."/>
            <person name="Zhang C.W."/>
            <person name="Yin H.Q."/>
            <person name="Zhang X.X."/>
        </authorList>
    </citation>
    <scope>NUCLEOTIDE SEQUENCE [LARGE SCALE GENOMIC DNA]</scope>
    <source>
        <strain evidence="5 6">BSs20135</strain>
    </source>
</reference>
<dbReference type="PANTHER" id="PTHR42781:SF4">
    <property type="entry name" value="SPERMIDINE_PUTRESCINE IMPORT ATP-BINDING PROTEIN POTA"/>
    <property type="match status" value="1"/>
</dbReference>
<dbReference type="PANTHER" id="PTHR42781">
    <property type="entry name" value="SPERMIDINE/PUTRESCINE IMPORT ATP-BINDING PROTEIN POTA"/>
    <property type="match status" value="1"/>
</dbReference>
<dbReference type="STRING" id="493475.GARC_0919"/>
<sequence length="225" mass="25291">MLEIIDCQIQAKTWRITLPDIHLNKGELLVITGPSGIGKSTLLHWLLGNNPQHVAITGQILLSGINVTDLAIEQRRVGLLMQDVYLFPHLNVQDNICFALPKTPQLSSKKQRRFAAMKMLEQIKLAHLARRYPQNLSGGERSRVGLIRALANQPQVMLLDEPFAALDPSTREQMGTWAFQQLTEQNIPSVMVSHDVEDIPSSAKQLCLADYYQTLEQIKAEMSDD</sequence>